<keyword evidence="5" id="KW-0732">Signal</keyword>
<gene>
    <name evidence="10" type="ORF">PIB30_007824</name>
</gene>
<comment type="subcellular location">
    <subcellularLocation>
        <location evidence="1">Cell membrane</location>
        <topology evidence="1">Lipid-anchor</topology>
        <topology evidence="1">GPI-anchor</topology>
    </subcellularLocation>
</comment>
<evidence type="ECO:0000256" key="7">
    <source>
        <dbReference type="ARBA" id="ARBA00023180"/>
    </source>
</evidence>
<evidence type="ECO:0000313" key="10">
    <source>
        <dbReference type="EMBL" id="MED6106796.1"/>
    </source>
</evidence>
<name>A0ABU6Q5P4_9FABA</name>
<dbReference type="PANTHER" id="PTHR33044">
    <property type="entry name" value="BIFUNCTIONAL INHIBITOR/LIPID-TRANSFER PROTEIN/SEED STORAGE 2S ALBUMIN SUPERFAMILY PROTEIN-RELATED"/>
    <property type="match status" value="1"/>
</dbReference>
<accession>A0ABU6Q5P4</accession>
<evidence type="ECO:0000256" key="3">
    <source>
        <dbReference type="ARBA" id="ARBA00022475"/>
    </source>
</evidence>
<evidence type="ECO:0000256" key="4">
    <source>
        <dbReference type="ARBA" id="ARBA00022622"/>
    </source>
</evidence>
<dbReference type="Gene3D" id="1.10.110.10">
    <property type="entry name" value="Plant lipid-transfer and hydrophobic proteins"/>
    <property type="match status" value="1"/>
</dbReference>
<dbReference type="CDD" id="cd00010">
    <property type="entry name" value="AAI_LTSS"/>
    <property type="match status" value="1"/>
</dbReference>
<dbReference type="Proteomes" id="UP001341840">
    <property type="component" value="Unassembled WGS sequence"/>
</dbReference>
<keyword evidence="11" id="KW-1185">Reference proteome</keyword>
<evidence type="ECO:0000256" key="1">
    <source>
        <dbReference type="ARBA" id="ARBA00004609"/>
    </source>
</evidence>
<evidence type="ECO:0000256" key="8">
    <source>
        <dbReference type="ARBA" id="ARBA00023288"/>
    </source>
</evidence>
<comment type="similarity">
    <text evidence="2">Belongs to the plant LTP family.</text>
</comment>
<dbReference type="Pfam" id="PF14368">
    <property type="entry name" value="LTP_2"/>
    <property type="match status" value="1"/>
</dbReference>
<proteinExistence type="inferred from homology"/>
<reference evidence="10 11" key="1">
    <citation type="journal article" date="2023" name="Plants (Basel)">
        <title>Bridging the Gap: Combining Genomics and Transcriptomics Approaches to Understand Stylosanthes scabra, an Orphan Legume from the Brazilian Caatinga.</title>
        <authorList>
            <person name="Ferreira-Neto J.R.C."/>
            <person name="da Silva M.D."/>
            <person name="Binneck E."/>
            <person name="de Melo N.F."/>
            <person name="da Silva R.H."/>
            <person name="de Melo A.L.T.M."/>
            <person name="Pandolfi V."/>
            <person name="Bustamante F.O."/>
            <person name="Brasileiro-Vidal A.C."/>
            <person name="Benko-Iseppon A.M."/>
        </authorList>
    </citation>
    <scope>NUCLEOTIDE SEQUENCE [LARGE SCALE GENOMIC DNA]</scope>
    <source>
        <tissue evidence="10">Leaves</tissue>
    </source>
</reference>
<dbReference type="InterPro" id="IPR016140">
    <property type="entry name" value="Bifunc_inhib/LTP/seed_store"/>
</dbReference>
<keyword evidence="4" id="KW-0472">Membrane</keyword>
<keyword evidence="6" id="KW-1015">Disulfide bond</keyword>
<dbReference type="EMBL" id="JASCZI010000017">
    <property type="protein sequence ID" value="MED6106796.1"/>
    <property type="molecule type" value="Genomic_DNA"/>
</dbReference>
<dbReference type="SMART" id="SM00499">
    <property type="entry name" value="AAI"/>
    <property type="match status" value="1"/>
</dbReference>
<evidence type="ECO:0000313" key="11">
    <source>
        <dbReference type="Proteomes" id="UP001341840"/>
    </source>
</evidence>
<comment type="caution">
    <text evidence="10">The sequence shown here is derived from an EMBL/GenBank/DDBJ whole genome shotgun (WGS) entry which is preliminary data.</text>
</comment>
<sequence length="164" mass="16832">MAFTTGIMDQLTVSPLTLKRMLSSATTLLLITSTITMVDCQSQSSTPCTISMMSSITPCANFITGSTNNNNNAATPSTTCCDSLRSLMSSSMDCACMLISANVPNLQQPITQAVAMSLSRACNINGVVQCKDSASGLPPPAPGTIMGTNNGTPEAAIGRIGGAE</sequence>
<evidence type="ECO:0000256" key="2">
    <source>
        <dbReference type="ARBA" id="ARBA00009748"/>
    </source>
</evidence>
<evidence type="ECO:0000256" key="6">
    <source>
        <dbReference type="ARBA" id="ARBA00023157"/>
    </source>
</evidence>
<keyword evidence="7" id="KW-0325">Glycoprotein</keyword>
<evidence type="ECO:0000259" key="9">
    <source>
        <dbReference type="SMART" id="SM00499"/>
    </source>
</evidence>
<keyword evidence="8" id="KW-0449">Lipoprotein</keyword>
<dbReference type="InterPro" id="IPR036312">
    <property type="entry name" value="Bifun_inhib/LTP/seed_sf"/>
</dbReference>
<dbReference type="InterPro" id="IPR043325">
    <property type="entry name" value="LTSS"/>
</dbReference>
<keyword evidence="3" id="KW-1003">Cell membrane</keyword>
<protein>
    <recommendedName>
        <fullName evidence="9">Bifunctional inhibitor/plant lipid transfer protein/seed storage helical domain-containing protein</fullName>
    </recommendedName>
</protein>
<keyword evidence="4" id="KW-0336">GPI-anchor</keyword>
<evidence type="ECO:0000256" key="5">
    <source>
        <dbReference type="ARBA" id="ARBA00022729"/>
    </source>
</evidence>
<dbReference type="SUPFAM" id="SSF47699">
    <property type="entry name" value="Bifunctional inhibitor/lipid-transfer protein/seed storage 2S albumin"/>
    <property type="match status" value="1"/>
</dbReference>
<organism evidence="10 11">
    <name type="scientific">Stylosanthes scabra</name>
    <dbReference type="NCBI Taxonomy" id="79078"/>
    <lineage>
        <taxon>Eukaryota</taxon>
        <taxon>Viridiplantae</taxon>
        <taxon>Streptophyta</taxon>
        <taxon>Embryophyta</taxon>
        <taxon>Tracheophyta</taxon>
        <taxon>Spermatophyta</taxon>
        <taxon>Magnoliopsida</taxon>
        <taxon>eudicotyledons</taxon>
        <taxon>Gunneridae</taxon>
        <taxon>Pentapetalae</taxon>
        <taxon>rosids</taxon>
        <taxon>fabids</taxon>
        <taxon>Fabales</taxon>
        <taxon>Fabaceae</taxon>
        <taxon>Papilionoideae</taxon>
        <taxon>50 kb inversion clade</taxon>
        <taxon>dalbergioids sensu lato</taxon>
        <taxon>Dalbergieae</taxon>
        <taxon>Pterocarpus clade</taxon>
        <taxon>Stylosanthes</taxon>
    </lineage>
</organism>
<feature type="domain" description="Bifunctional inhibitor/plant lipid transfer protein/seed storage helical" evidence="9">
    <location>
        <begin position="48"/>
        <end position="130"/>
    </location>
</feature>